<dbReference type="Proteomes" id="UP001353858">
    <property type="component" value="Unassembled WGS sequence"/>
</dbReference>
<comment type="caution">
    <text evidence="2">The sequence shown here is derived from an EMBL/GenBank/DDBJ whole genome shotgun (WGS) entry which is preliminary data.</text>
</comment>
<feature type="compositionally biased region" description="Basic and acidic residues" evidence="1">
    <location>
        <begin position="330"/>
        <end position="358"/>
    </location>
</feature>
<dbReference type="SUPFAM" id="SSF51182">
    <property type="entry name" value="RmlC-like cupins"/>
    <property type="match status" value="1"/>
</dbReference>
<evidence type="ECO:0000256" key="1">
    <source>
        <dbReference type="SAM" id="MobiDB-lite"/>
    </source>
</evidence>
<feature type="compositionally biased region" description="Basic and acidic residues" evidence="1">
    <location>
        <begin position="400"/>
        <end position="412"/>
    </location>
</feature>
<dbReference type="InterPro" id="IPR011051">
    <property type="entry name" value="RmlC_Cupin_sf"/>
</dbReference>
<dbReference type="EMBL" id="JARPUR010000007">
    <property type="protein sequence ID" value="KAK4873190.1"/>
    <property type="molecule type" value="Genomic_DNA"/>
</dbReference>
<feature type="region of interest" description="Disordered" evidence="1">
    <location>
        <begin position="323"/>
        <end position="412"/>
    </location>
</feature>
<feature type="region of interest" description="Disordered" evidence="1">
    <location>
        <begin position="483"/>
        <end position="506"/>
    </location>
</feature>
<dbReference type="AlphaFoldDB" id="A0AAN7NVD7"/>
<proteinExistence type="predicted"/>
<gene>
    <name evidence="2" type="ORF">RN001_015219</name>
</gene>
<reference evidence="3" key="1">
    <citation type="submission" date="2023-01" db="EMBL/GenBank/DDBJ databases">
        <title>Key to firefly adult light organ development and bioluminescence: homeobox transcription factors regulate luciferase expression and transportation to peroxisome.</title>
        <authorList>
            <person name="Fu X."/>
        </authorList>
    </citation>
    <scope>NUCLEOTIDE SEQUENCE [LARGE SCALE GENOMIC DNA]</scope>
</reference>
<accession>A0AAN7NVD7</accession>
<protein>
    <submittedName>
        <fullName evidence="2">Uncharacterized protein</fullName>
    </submittedName>
</protein>
<feature type="compositionally biased region" description="Basic residues" evidence="1">
    <location>
        <begin position="436"/>
        <end position="448"/>
    </location>
</feature>
<evidence type="ECO:0000313" key="3">
    <source>
        <dbReference type="Proteomes" id="UP001353858"/>
    </source>
</evidence>
<dbReference type="InterPro" id="IPR014710">
    <property type="entry name" value="RmlC-like_jellyroll"/>
</dbReference>
<feature type="compositionally biased region" description="Basic residues" evidence="1">
    <location>
        <begin position="486"/>
        <end position="496"/>
    </location>
</feature>
<name>A0AAN7NVD7_9COLE</name>
<evidence type="ECO:0000313" key="2">
    <source>
        <dbReference type="EMBL" id="KAK4873190.1"/>
    </source>
</evidence>
<organism evidence="2 3">
    <name type="scientific">Aquatica leii</name>
    <dbReference type="NCBI Taxonomy" id="1421715"/>
    <lineage>
        <taxon>Eukaryota</taxon>
        <taxon>Metazoa</taxon>
        <taxon>Ecdysozoa</taxon>
        <taxon>Arthropoda</taxon>
        <taxon>Hexapoda</taxon>
        <taxon>Insecta</taxon>
        <taxon>Pterygota</taxon>
        <taxon>Neoptera</taxon>
        <taxon>Endopterygota</taxon>
        <taxon>Coleoptera</taxon>
        <taxon>Polyphaga</taxon>
        <taxon>Elateriformia</taxon>
        <taxon>Elateroidea</taxon>
        <taxon>Lampyridae</taxon>
        <taxon>Luciolinae</taxon>
        <taxon>Aquatica</taxon>
    </lineage>
</organism>
<feature type="region of interest" description="Disordered" evidence="1">
    <location>
        <begin position="432"/>
        <end position="458"/>
    </location>
</feature>
<sequence>MEKYGLLDSPSLVSSTDDVSLDEDGHIYKVMQRIPNIPRQQNIVKPKRLFKKLNTVAKGISLQEYFKKINRSLVTSSPLNNASRPNRVSLKLSPIPIRRNSIITGCLVDNKRNSRKSLDYLKTNRKSHRIRDENSYKNDLEGIEGTSNKLLEQGVQTDSRPNVKRESEILGDRTNKPISHSSMIENAPQWNLTQNTKPVKKKSDIASNTNVPTCSRILRSTSFLLNNNSQEDDENEFIKKSQTSCTGMDINETTPVKVLQDQSEVKRLSEHLENCEGEIFHNTRLGAHSSLSLNFHGPLSLSAVVVNRFNVTQSSLKIEEVGNNNSNTTFEEKTKMTDKEDNLIKNVREAEKMQETDNKKKKRTNSKVLDKTNKIKKPRNPRKSVAPIKIQKSTVEIPEPENKDTGRADPRLRRVIKPRTFYIQATIISPTASPKKGVRKKNKTKASKKQSDKTKTVNSRIQLDAEVTGSSRTIFESESNNEYFKKPKGRAPKIPKAKTNLKPNDTGLGSDRALEVIDAVDNAGIFEIDNTSTLHNRIHNSINSKSADILAGQNTSEVQNLEHESNSNQIISEGENDDAERRFSRRLRFNDHENLEPTNADETRKKFIHGVVDNRTVTLKWHSDKQTLDDCQLINVQYSLTNLKSHMCNISCGHVLFGPGQEKSQVTKRCVILYRVQKGIALVTQELVTVVMNPDQSFYIPLGSAYKIKNMSDSETLILYFTKVAP</sequence>
<dbReference type="Gene3D" id="2.60.120.10">
    <property type="entry name" value="Jelly Rolls"/>
    <property type="match status" value="1"/>
</dbReference>
<keyword evidence="3" id="KW-1185">Reference proteome</keyword>